<evidence type="ECO:0000313" key="1">
    <source>
        <dbReference type="EMBL" id="WAN70163.1"/>
    </source>
</evidence>
<accession>A0A9Q9SV13</accession>
<sequence>MAKALALAVGHATRMATLCERRCDITQIKQMVTCCLDAVAHVEVAIACWIAI</sequence>
<proteinExistence type="predicted"/>
<reference evidence="1" key="2">
    <citation type="submission" date="2022-10" db="EMBL/GenBank/DDBJ databases">
        <authorList>
            <person name="Ngo T.-E."/>
        </authorList>
    </citation>
    <scope>NUCLEOTIDE SEQUENCE</scope>
    <source>
        <strain evidence="1">JHB</strain>
    </source>
</reference>
<dbReference type="EMBL" id="CP017708">
    <property type="protein sequence ID" value="WAN70163.1"/>
    <property type="molecule type" value="Genomic_DNA"/>
</dbReference>
<dbReference type="Proteomes" id="UP000176944">
    <property type="component" value="Chromosome"/>
</dbReference>
<reference evidence="1" key="1">
    <citation type="journal article" date="2017" name="Proc. Natl. Acad. Sci. U.S.A.">
        <title>Comparative genomics uncovers the prolific and distinctive metabolic potential of the cyanobacterial genus Moorea.</title>
        <authorList>
            <person name="Leao T."/>
            <person name="Castelao G."/>
            <person name="Korobeynikov A."/>
            <person name="Monroe E.A."/>
            <person name="Podell S."/>
            <person name="Glukhov E."/>
            <person name="Allen E.E."/>
            <person name="Gerwick W.H."/>
            <person name="Gerwick L."/>
        </authorList>
    </citation>
    <scope>NUCLEOTIDE SEQUENCE</scope>
    <source>
        <strain evidence="1">JHB</strain>
    </source>
</reference>
<dbReference type="AlphaFoldDB" id="A0A9Q9SV13"/>
<protein>
    <submittedName>
        <fullName evidence="1">Uncharacterized protein</fullName>
    </submittedName>
</protein>
<name>A0A9Q9SV13_MOOP1</name>
<organism evidence="1">
    <name type="scientific">Moorena producens (strain JHB)</name>
    <dbReference type="NCBI Taxonomy" id="1454205"/>
    <lineage>
        <taxon>Bacteria</taxon>
        <taxon>Bacillati</taxon>
        <taxon>Cyanobacteriota</taxon>
        <taxon>Cyanophyceae</taxon>
        <taxon>Coleofasciculales</taxon>
        <taxon>Coleofasciculaceae</taxon>
        <taxon>Moorena</taxon>
    </lineage>
</organism>
<gene>
    <name evidence="1" type="ORF">BJP36_39615</name>
</gene>